<evidence type="ECO:0000313" key="1">
    <source>
        <dbReference type="EMBL" id="JAP45778.1"/>
    </source>
</evidence>
<proteinExistence type="predicted"/>
<accession>A0A0X3P1Q7</accession>
<name>A0A0X3P1Q7_SCHSO</name>
<dbReference type="EMBL" id="GEEE01017447">
    <property type="protein sequence ID" value="JAP45778.1"/>
    <property type="molecule type" value="Transcribed_RNA"/>
</dbReference>
<organism evidence="1">
    <name type="scientific">Schistocephalus solidus</name>
    <name type="common">Tapeworm</name>
    <dbReference type="NCBI Taxonomy" id="70667"/>
    <lineage>
        <taxon>Eukaryota</taxon>
        <taxon>Metazoa</taxon>
        <taxon>Spiralia</taxon>
        <taxon>Lophotrochozoa</taxon>
        <taxon>Platyhelminthes</taxon>
        <taxon>Cestoda</taxon>
        <taxon>Eucestoda</taxon>
        <taxon>Diphyllobothriidea</taxon>
        <taxon>Diphyllobothriidae</taxon>
        <taxon>Schistocephalus</taxon>
    </lineage>
</organism>
<dbReference type="AlphaFoldDB" id="A0A0X3P1Q7"/>
<sequence>MEKIAHGMDDYASGPHRPYGRIRTIPSARWLILFNFWYHIHCGFAQLDGSQPNTEGILRHSSFQGTRFTSEKLAGNHQLRRCTLHETNVVQFPNTKGKDVPPCRFREFRHVWRLFRSLLR</sequence>
<protein>
    <submittedName>
        <fullName evidence="1">Uncharacterized protein</fullName>
    </submittedName>
</protein>
<reference evidence="1" key="1">
    <citation type="submission" date="2016-01" db="EMBL/GenBank/DDBJ databases">
        <title>Reference transcriptome for the parasite Schistocephalus solidus: insights into the molecular evolution of parasitism.</title>
        <authorList>
            <person name="Hebert F.O."/>
            <person name="Grambauer S."/>
            <person name="Barber I."/>
            <person name="Landry C.R."/>
            <person name="Aubin-Horth N."/>
        </authorList>
    </citation>
    <scope>NUCLEOTIDE SEQUENCE</scope>
</reference>
<gene>
    <name evidence="1" type="ORF">TR145890</name>
</gene>